<proteinExistence type="predicted"/>
<dbReference type="AlphaFoldDB" id="A0A0N5BZM5"/>
<organism evidence="1 2">
    <name type="scientific">Strongyloides papillosus</name>
    <name type="common">Intestinal threadworm</name>
    <dbReference type="NCBI Taxonomy" id="174720"/>
    <lineage>
        <taxon>Eukaryota</taxon>
        <taxon>Metazoa</taxon>
        <taxon>Ecdysozoa</taxon>
        <taxon>Nematoda</taxon>
        <taxon>Chromadorea</taxon>
        <taxon>Rhabditida</taxon>
        <taxon>Tylenchina</taxon>
        <taxon>Panagrolaimomorpha</taxon>
        <taxon>Strongyloidoidea</taxon>
        <taxon>Strongyloididae</taxon>
        <taxon>Strongyloides</taxon>
    </lineage>
</organism>
<evidence type="ECO:0000313" key="1">
    <source>
        <dbReference type="Proteomes" id="UP000046392"/>
    </source>
</evidence>
<evidence type="ECO:0000313" key="2">
    <source>
        <dbReference type="WBParaSite" id="SPAL_0001121600.1"/>
    </source>
</evidence>
<accession>A0A0N5BZM5</accession>
<keyword evidence="1" id="KW-1185">Reference proteome</keyword>
<sequence>MASSCTVKSGLYDPFDLCENCVPSINSTTTAVQTMAATTIQVLSSTSVQTLFTTTAKTTESFFSQLINGTSEILSFLSGAVLPPPPPPTPVR</sequence>
<protein>
    <submittedName>
        <fullName evidence="2">Uncharacterized protein</fullName>
    </submittedName>
</protein>
<dbReference type="Proteomes" id="UP000046392">
    <property type="component" value="Unplaced"/>
</dbReference>
<reference evidence="2" key="1">
    <citation type="submission" date="2017-02" db="UniProtKB">
        <authorList>
            <consortium name="WormBaseParasite"/>
        </authorList>
    </citation>
    <scope>IDENTIFICATION</scope>
</reference>
<dbReference type="WBParaSite" id="SPAL_0001121600.1">
    <property type="protein sequence ID" value="SPAL_0001121600.1"/>
    <property type="gene ID" value="SPAL_0001121600"/>
</dbReference>
<name>A0A0N5BZM5_STREA</name>